<name>A0A8J8WIN2_9EURO</name>
<reference evidence="11" key="1">
    <citation type="journal article" date="2020" name="Front. Microbiol.">
        <title>Gene regulatory networks of Penicillium echinulatum 2HH and Penicillium oxalicum 114-2 inferred by a computational biology approach.</title>
        <authorList>
            <person name="Lenz A.R."/>
            <person name="Galan-Vasquez E."/>
            <person name="Balbinot E."/>
            <person name="De Abreu F.P."/>
            <person name="De Oliveira N.S."/>
            <person name="Da Rosa L.O."/>
            <person name="De Avila E Silva S."/>
            <person name="Camassola M."/>
            <person name="Dillon A.J.P."/>
            <person name="Perez-Rueda E."/>
        </authorList>
    </citation>
    <scope>NUCLEOTIDE SEQUENCE</scope>
    <source>
        <strain evidence="11">S1M29</strain>
    </source>
</reference>
<feature type="domain" description="ML-like" evidence="10">
    <location>
        <begin position="22"/>
        <end position="162"/>
    </location>
</feature>
<protein>
    <recommendedName>
        <fullName evidence="10">ML-like domain-containing protein</fullName>
    </recommendedName>
</protein>
<dbReference type="InterPro" id="IPR032800">
    <property type="entry name" value="TRP_N"/>
</dbReference>
<keyword evidence="12" id="KW-1185">Reference proteome</keyword>
<proteinExistence type="inferred from homology"/>
<keyword evidence="3 8" id="KW-0812">Transmembrane</keyword>
<dbReference type="AlphaFoldDB" id="A0A8J8WIN2"/>
<feature type="transmembrane region" description="Helical" evidence="8">
    <location>
        <begin position="556"/>
        <end position="585"/>
    </location>
</feature>
<feature type="transmembrane region" description="Helical" evidence="8">
    <location>
        <begin position="325"/>
        <end position="351"/>
    </location>
</feature>
<dbReference type="GO" id="GO:0016020">
    <property type="term" value="C:membrane"/>
    <property type="evidence" value="ECO:0007669"/>
    <property type="project" value="UniProtKB-SubCell"/>
</dbReference>
<evidence type="ECO:0000259" key="10">
    <source>
        <dbReference type="SMART" id="SM01320"/>
    </source>
</evidence>
<dbReference type="InterPro" id="IPR010308">
    <property type="entry name" value="TRP_C"/>
</dbReference>
<sequence length="748" mass="81264">MRSLALLTLLIAFIAPLASAVKLLESNALNVCMESSNFTATYFNVVFYPGNNSLSIGFDGVSHISGKVEAEMTLTAYGYKAYSATLDPCQIEGMGMCPMAPGPIDLGPVSIQLPAGTADKVPGIAYTVPDLDANVQIVIKKKDTGQKIACVSASLSNNKSVYQVAVAWATAIISGLGLAASAITSGLGHSNTAAHVAANALSLFGFMQGQAMIGMISVQMPPIVESWTQNFQWSMGIIHVTFLQNICTWYQRATGGTPSTLLSQLSTTSVEVLKRRKRELIDPALNLMKRATGLLSKRANSDQQLVIVRGINRVGFRANIEETNIFMTGLIFFVVFVAIVVIIVTAFKGVCELLAKQGKMKTEKFQDFRNGWKTVLRGILFRLTLIGFPQMTVLCLWEFTRRDSAAEVVLAVVMIVSLLLALGWAGQKVIRLAKRSVTMHKNPAYILYSDPAALNKWGFLYVQYRATAYYFVVPYLAYIMVKGMFIGLSQPAPVVQTVALLILEAAMLVAVCVMRPWMDKKTNIFNISIASVNFLNAIFLLVFSDVFNPPGMMIGVMGVVFFVYNAVFALVLLVLVLIASVYAVVSKNPDTRYQPMRDDRGSFIKSQTQLTTELDALGATARGDMKNGNAYQQNPFDDETASISSGTGVRGHHQNHLNANNSAQNLNRHQPPHSPVDPSVPLFPSNGSVSNLPSSRGSPPGYDQYGRSASPTPPRNYENAPVGASALATNYRAQNNSSPWQRGAGYDH</sequence>
<evidence type="ECO:0000256" key="5">
    <source>
        <dbReference type="ARBA" id="ARBA00022989"/>
    </source>
</evidence>
<evidence type="ECO:0000256" key="1">
    <source>
        <dbReference type="ARBA" id="ARBA00004141"/>
    </source>
</evidence>
<dbReference type="SMART" id="SM01320">
    <property type="entry name" value="TRP_N"/>
    <property type="match status" value="1"/>
</dbReference>
<dbReference type="GO" id="GO:0055085">
    <property type="term" value="P:transmembrane transport"/>
    <property type="evidence" value="ECO:0007669"/>
    <property type="project" value="TreeGrafter"/>
</dbReference>
<feature type="signal peptide" evidence="9">
    <location>
        <begin position="1"/>
        <end position="20"/>
    </location>
</feature>
<feature type="transmembrane region" description="Helical" evidence="8">
    <location>
        <begin position="405"/>
        <end position="425"/>
    </location>
</feature>
<dbReference type="Pfam" id="PF14558">
    <property type="entry name" value="TRP_N"/>
    <property type="match status" value="1"/>
</dbReference>
<dbReference type="GO" id="GO:0009272">
    <property type="term" value="P:fungal-type cell wall biogenesis"/>
    <property type="evidence" value="ECO:0007669"/>
    <property type="project" value="TreeGrafter"/>
</dbReference>
<dbReference type="PANTHER" id="PTHR31145:SF2">
    <property type="entry name" value="FLAVIN CARRIER PROTEIN 2"/>
    <property type="match status" value="1"/>
</dbReference>
<dbReference type="Proteomes" id="UP000631181">
    <property type="component" value="Unassembled WGS sequence"/>
</dbReference>
<dbReference type="EMBL" id="WIWV01000025">
    <property type="protein sequence ID" value="KAF7717613.1"/>
    <property type="molecule type" value="Genomic_DNA"/>
</dbReference>
<evidence type="ECO:0000256" key="2">
    <source>
        <dbReference type="ARBA" id="ARBA00010642"/>
    </source>
</evidence>
<feature type="compositionally biased region" description="Polar residues" evidence="7">
    <location>
        <begin position="727"/>
        <end position="740"/>
    </location>
</feature>
<dbReference type="OrthoDB" id="5212126at2759"/>
<feature type="transmembrane region" description="Helical" evidence="8">
    <location>
        <begin position="468"/>
        <end position="488"/>
    </location>
</feature>
<evidence type="ECO:0000256" key="9">
    <source>
        <dbReference type="SAM" id="SignalP"/>
    </source>
</evidence>
<accession>A0A8J8WIN2</accession>
<keyword evidence="4 9" id="KW-0732">Signal</keyword>
<evidence type="ECO:0000313" key="12">
    <source>
        <dbReference type="Proteomes" id="UP000631181"/>
    </source>
</evidence>
<feature type="transmembrane region" description="Helical" evidence="8">
    <location>
        <begin position="494"/>
        <end position="513"/>
    </location>
</feature>
<feature type="region of interest" description="Disordered" evidence="7">
    <location>
        <begin position="622"/>
        <end position="748"/>
    </location>
</feature>
<organism evidence="11 12">
    <name type="scientific">Penicillium ucsense</name>
    <dbReference type="NCBI Taxonomy" id="2839758"/>
    <lineage>
        <taxon>Eukaryota</taxon>
        <taxon>Fungi</taxon>
        <taxon>Dikarya</taxon>
        <taxon>Ascomycota</taxon>
        <taxon>Pezizomycotina</taxon>
        <taxon>Eurotiomycetes</taxon>
        <taxon>Eurotiomycetidae</taxon>
        <taxon>Eurotiales</taxon>
        <taxon>Aspergillaceae</taxon>
        <taxon>Penicillium</taxon>
    </lineage>
</organism>
<feature type="compositionally biased region" description="Polar residues" evidence="7">
    <location>
        <begin position="656"/>
        <end position="668"/>
    </location>
</feature>
<keyword evidence="6 8" id="KW-0472">Membrane</keyword>
<keyword evidence="5 8" id="KW-1133">Transmembrane helix</keyword>
<comment type="caution">
    <text evidence="11">The sequence shown here is derived from an EMBL/GenBank/DDBJ whole genome shotgun (WGS) entry which is preliminary data.</text>
</comment>
<dbReference type="PANTHER" id="PTHR31145">
    <property type="entry name" value="INTEGRAL MEMBRANE PROTEIN (AFU_ORTHOLOGUE AFUA_7G01610)"/>
    <property type="match status" value="1"/>
</dbReference>
<evidence type="ECO:0000256" key="8">
    <source>
        <dbReference type="SAM" id="Phobius"/>
    </source>
</evidence>
<feature type="transmembrane region" description="Helical" evidence="8">
    <location>
        <begin position="525"/>
        <end position="544"/>
    </location>
</feature>
<comment type="similarity">
    <text evidence="2">Belongs to the transient receptor potential (TRP) ion channel family.</text>
</comment>
<feature type="chain" id="PRO_5035207003" description="ML-like domain-containing protein" evidence="9">
    <location>
        <begin position="21"/>
        <end position="748"/>
    </location>
</feature>
<evidence type="ECO:0000256" key="6">
    <source>
        <dbReference type="ARBA" id="ARBA00023136"/>
    </source>
</evidence>
<dbReference type="InterPro" id="IPR040241">
    <property type="entry name" value="TRP_Flc/Pkd2-like"/>
</dbReference>
<gene>
    <name evidence="11" type="ORF">PECM_004077</name>
</gene>
<dbReference type="Pfam" id="PF06011">
    <property type="entry name" value="TRP"/>
    <property type="match status" value="1"/>
</dbReference>
<comment type="subcellular location">
    <subcellularLocation>
        <location evidence="1">Membrane</location>
        <topology evidence="1">Multi-pass membrane protein</topology>
    </subcellularLocation>
</comment>
<evidence type="ECO:0000256" key="4">
    <source>
        <dbReference type="ARBA" id="ARBA00022729"/>
    </source>
</evidence>
<evidence type="ECO:0000313" key="11">
    <source>
        <dbReference type="EMBL" id="KAF7717613.1"/>
    </source>
</evidence>
<evidence type="ECO:0000256" key="3">
    <source>
        <dbReference type="ARBA" id="ARBA00022692"/>
    </source>
</evidence>
<feature type="transmembrane region" description="Helical" evidence="8">
    <location>
        <begin position="379"/>
        <end position="399"/>
    </location>
</feature>
<feature type="compositionally biased region" description="Polar residues" evidence="7">
    <location>
        <begin position="685"/>
        <end position="697"/>
    </location>
</feature>
<evidence type="ECO:0000256" key="7">
    <source>
        <dbReference type="SAM" id="MobiDB-lite"/>
    </source>
</evidence>
<feature type="compositionally biased region" description="Polar residues" evidence="7">
    <location>
        <begin position="629"/>
        <end position="647"/>
    </location>
</feature>